<feature type="compositionally biased region" description="Polar residues" evidence="1">
    <location>
        <begin position="2697"/>
        <end position="2712"/>
    </location>
</feature>
<evidence type="ECO:0000313" key="3">
    <source>
        <dbReference type="Proteomes" id="UP001281761"/>
    </source>
</evidence>
<sequence length="2712" mass="303192">MREDIPLKPDLYYSEALSHPSYVSGIAVGHFTSRTAPEVICLRSTNISLYTYTSETKRYTIKYQFNTWKEATSIATAPQSLTTDCLFLMSVHGDWLLLQWHKTQFFPLASGSLTKSLRPLIPKSDQNRFYFAPSFCRTVHVVPISPDSPVWLQSPPVHEYGSVHHQKAKANSPDGPFESSVFPTQHIPLVTFRAVIVVDETIFVGVSYDGPPAYVLEEFTQYPSTAMSMIPTISGHSYVIDIQNGMEDIWKIQRPFEQNSGEGHCIDEPIDLRTNKKILLSCFAKTFVFFEKDFDSTQSGIQRNDISQEFPIPHIYSLINRVRDFSFAATLVTPPFPKYPKSASLSPVPPIPGQDYLRKSYDLPTFNLCGTENQNCTVGLVLCDTPAAVALLCPVFDFTHQTVMLLPHSFVALSPSSSRLLIDEQQLFTKHLKNATLRQMVHVDCQNAHVHKAVLSSSVSPYPSSSDLFSLVQNVSSLIENNIRLKLPSIVLSSFLGQQHHPSKAAPLSFTLFPHPIGIFSLDRITVILPTLQSLSFTFQFPLSDLPLFALFHTPSAHNQLSSQNLSQRKQRPNSVKDILTPPHRIHLSVDPVLAHLSRQSLHPNQIQPPSFQPIHQLLLIPSRIGPQILYNLTTHTFTLPVDTHNHRVPAHAISCCTPERIERPFMVATKQDAVAKGVGTGKSGALYISNIGHKAIPLIQTYRFDRTPTFFVTGLTSGSDNDQLLLVSVKDSRHTNDLASEPTFQNETVTGSPFRTLLYQLSATSCDPLDAAAFGVAGDEHTILFAAIEGALVQITTSKMILIPTQKYVANPSASDASSPTPSPPPFVIQQIAPSYTHAATWVPPVARPISTILNALPDMENFKDITFPPRFAHLISSATFVGKSAVNNRFQVLIRCACASRDLIALSTANVVFVFLWRMALPKSQDGKPANPTRVLSLIQTLSFLSDVSMLKADTIHNSTFLIVGTTPEGKAHLFRLDTLSDSIAIENHIAAKRKEYLNMPLAQKVQQTQNGTDPLLVHSGHEEFSGPYSFIELQNGSEEFIQNQVPKNWRMTHFFSINLRNEPSSAILTTLHHSVRTCDRREADKREVRQAANMVDAKDDMSGSETGESMTTAATTTTESVTGTSESTHSSQMRKEDEEESAALLMIGVRQGSVSWVVLPLTFILHRHIHSIAPLSPNTPETCNILVPPFQLLPRVFSCFVGDLPVHVEGDKDRVLVYSDTIAYWSWNVQSQAMVCIPIFHTSPFHRVLPVRLTASKDKEATKSTQFPTHLWVDLTNPVLVFGTIDPDHSIVTRSRIFTSSPIKITYIPHYHAIAVLAREPLGFQCLDEGDPLNIFGELQKKAGSSEADQPMNLAISNIRPRNVNTRLTWLGQQNRMMAAAEQVSVEAEVNKRLPFRDIVLDYIRREMDPSIVKFVDFPNHSKHLPQRTKSEPSLPTASKTEPRLKLRDKIGKLPFLRPIDPPADLPLPRFPKDAKAASFLHWTLIQHSTGFHPRTPKLDLYGVPFADLATEFYKRRNSIHEPSPRPILSRPTFRPPPLGYSSQSTFTVKNLTNLDMKSKVKYVPFVSMGQYPPHDTRNELLRAWDSHNQNPLKHLSKTPVPLSDAPENATSPIPLIFIEDGSDPLSSLPDLNIYTYNLLIFDDHDLRNQLCRVLLSTLTYSIASPTASTSTNTENADGTQPRSEWDEWDTHHLKPTIPTELTLESHTFHDMACVTIPTSAALSEMRTIEEKLVTHQNLRQHVRTHSPHNDAFSTFNEEFNDMDLDSLDVTPMGAGLTPDEASRKYTRTFIVVAGREWKPNFSSQLDVTDLFVFEISRMTLTDFSERFGGLHLSALPTDQVLSPSNSVMVTFSNLEVFQNQDTAACHNPDTHNYTNLPAWPISRLRVWGNVQTLVSEGSFLVVVSGPNVLIFNFSQSFSTPVLFEVDKVIGSLGQSGKDFEMTNSLPDSFHCSCCQPFFDEHSQPRRVFPVHYSSVSIHSYSSSWVGLSSWKHSTRQSRNIHPVLTHLVATLEAPAFVTSFAMSPLLSPALPNLQRKSLSYCLDDGPSTTPLYNSTDTQRQASLSHLVHWSVYTPRTFRMALVAAPCSVYVCDMILPHGFPTSLQLTPCFTQFCLLHSNITQSSIPHDIMDGRSFTKEEDADSSSTNDSLRVTRLMHNTYSEHIPSDPLPLSKASPVSISQFLPTHSALPDLTPKRPSSELIKIGTAPGFTVKNLALSYLPSIVQAVNLITATTVGILCDRSTILMLLYNTPREDEEDVVIPRHCARCGSTFNCRYISFPAQLTTVARRELPEPQDFLFHVSHGNSFEAQNIQTKLYKHFFNLAARIDDIWSRVDTQQAPKIAEMDAIDKILRMNSIKSFRTSLSNMSKKTEFTAVILNHLHRTMPANLEMIVPHRIRMMPHFTFQQFPAFVPVLTIGMEGSSSILHPLHSDKIPMLDAFTTECIDVTRSLTFAYAWHFPTLLQSEFDQAELEIFRNFTISAVPLKYLEGRHSEADDERTLRSFMKTARRYVPPPTFLSSGRVFSSDLLSQSERGLITGNALKLTFPTELNIIHATTLIHGMCVSREAFTFELWKRMRVRFKQIEATERGPTVRIRKQVVREFSYLFSHNLAPPILNFLAFPYLALLAVPHDTIPFTQQELEDENANSADGRGGDSESSSSDAKDDTANETEADDWASGKGPNILDGGEPLSFQVVQSGSEDGVSDSIT</sequence>
<organism evidence="2 3">
    <name type="scientific">Blattamonas nauphoetae</name>
    <dbReference type="NCBI Taxonomy" id="2049346"/>
    <lineage>
        <taxon>Eukaryota</taxon>
        <taxon>Metamonada</taxon>
        <taxon>Preaxostyla</taxon>
        <taxon>Oxymonadida</taxon>
        <taxon>Blattamonas</taxon>
    </lineage>
</organism>
<comment type="caution">
    <text evidence="2">The sequence shown here is derived from an EMBL/GenBank/DDBJ whole genome shotgun (WGS) entry which is preliminary data.</text>
</comment>
<accession>A0ABQ9Y2Z5</accession>
<feature type="compositionally biased region" description="Polar residues" evidence="1">
    <location>
        <begin position="1669"/>
        <end position="1686"/>
    </location>
</feature>
<gene>
    <name evidence="2" type="ORF">BLNAU_6817</name>
</gene>
<feature type="region of interest" description="Disordered" evidence="1">
    <location>
        <begin position="1669"/>
        <end position="1690"/>
    </location>
</feature>
<reference evidence="2 3" key="1">
    <citation type="journal article" date="2022" name="bioRxiv">
        <title>Genomics of Preaxostyla Flagellates Illuminates Evolutionary Transitions and the Path Towards Mitochondrial Loss.</title>
        <authorList>
            <person name="Novak L.V.F."/>
            <person name="Treitli S.C."/>
            <person name="Pyrih J."/>
            <person name="Halakuc P."/>
            <person name="Pipaliya S.V."/>
            <person name="Vacek V."/>
            <person name="Brzon O."/>
            <person name="Soukal P."/>
            <person name="Eme L."/>
            <person name="Dacks J.B."/>
            <person name="Karnkowska A."/>
            <person name="Elias M."/>
            <person name="Hampl V."/>
        </authorList>
    </citation>
    <scope>NUCLEOTIDE SEQUENCE [LARGE SCALE GENOMIC DNA]</scope>
    <source>
        <strain evidence="2">NAU3</strain>
        <tissue evidence="2">Gut</tissue>
    </source>
</reference>
<name>A0ABQ9Y2Z5_9EUKA</name>
<feature type="compositionally biased region" description="Low complexity" evidence="1">
    <location>
        <begin position="1107"/>
        <end position="1134"/>
    </location>
</feature>
<feature type="region of interest" description="Disordered" evidence="1">
    <location>
        <begin position="1426"/>
        <end position="1447"/>
    </location>
</feature>
<dbReference type="Gene3D" id="2.130.10.10">
    <property type="entry name" value="YVTN repeat-like/Quinoprotein amine dehydrogenase"/>
    <property type="match status" value="1"/>
</dbReference>
<keyword evidence="3" id="KW-1185">Reference proteome</keyword>
<feature type="compositionally biased region" description="Basic and acidic residues" evidence="1">
    <location>
        <begin position="1082"/>
        <end position="1092"/>
    </location>
</feature>
<evidence type="ECO:0000313" key="2">
    <source>
        <dbReference type="EMBL" id="KAK2958113.1"/>
    </source>
</evidence>
<dbReference type="EMBL" id="JARBJD010000040">
    <property type="protein sequence ID" value="KAK2958113.1"/>
    <property type="molecule type" value="Genomic_DNA"/>
</dbReference>
<dbReference type="Proteomes" id="UP001281761">
    <property type="component" value="Unassembled WGS sequence"/>
</dbReference>
<evidence type="ECO:0000256" key="1">
    <source>
        <dbReference type="SAM" id="MobiDB-lite"/>
    </source>
</evidence>
<feature type="region of interest" description="Disordered" evidence="1">
    <location>
        <begin position="1082"/>
        <end position="1140"/>
    </location>
</feature>
<dbReference type="InterPro" id="IPR015943">
    <property type="entry name" value="WD40/YVTN_repeat-like_dom_sf"/>
</dbReference>
<proteinExistence type="predicted"/>
<protein>
    <submittedName>
        <fullName evidence="2">Uncharacterized protein</fullName>
    </submittedName>
</protein>
<feature type="region of interest" description="Disordered" evidence="1">
    <location>
        <begin position="2646"/>
        <end position="2712"/>
    </location>
</feature>